<proteinExistence type="predicted"/>
<gene>
    <name evidence="5" type="ORF">DL07_03560</name>
</gene>
<keyword evidence="1" id="KW-0732">Signal</keyword>
<accession>A0A074J0C2</accession>
<dbReference type="InterPro" id="IPR022263">
    <property type="entry name" value="KxYKxGKxW"/>
</dbReference>
<dbReference type="InterPro" id="IPR018337">
    <property type="entry name" value="Cell_wall/Cho-bd_repeat"/>
</dbReference>
<dbReference type="Pfam" id="PF19258">
    <property type="entry name" value="KxYKxGKxW_sig"/>
    <property type="match status" value="1"/>
</dbReference>
<dbReference type="AlphaFoldDB" id="A0A074J0C2"/>
<name>A0A074J0C2_STRSL</name>
<dbReference type="Pfam" id="PF19127">
    <property type="entry name" value="Choline_bind_3"/>
    <property type="match status" value="9"/>
</dbReference>
<evidence type="ECO:0000313" key="6">
    <source>
        <dbReference type="Proteomes" id="UP000027855"/>
    </source>
</evidence>
<evidence type="ECO:0000313" key="5">
    <source>
        <dbReference type="EMBL" id="KEO44958.1"/>
    </source>
</evidence>
<dbReference type="Proteomes" id="UP000027855">
    <property type="component" value="Unassembled WGS sequence"/>
</dbReference>
<keyword evidence="5" id="KW-0808">Transferase</keyword>
<dbReference type="PROSITE" id="PS51170">
    <property type="entry name" value="CW"/>
    <property type="match status" value="2"/>
</dbReference>
<evidence type="ECO:0000256" key="1">
    <source>
        <dbReference type="ARBA" id="ARBA00022729"/>
    </source>
</evidence>
<keyword evidence="2" id="KW-0677">Repeat</keyword>
<feature type="repeat" description="Cell wall-binding" evidence="3">
    <location>
        <begin position="769"/>
        <end position="788"/>
    </location>
</feature>
<comment type="caution">
    <text evidence="5">The sequence shown here is derived from an EMBL/GenBank/DDBJ whole genome shotgun (WGS) entry which is preliminary data.</text>
</comment>
<feature type="compositionally biased region" description="Polar residues" evidence="4">
    <location>
        <begin position="158"/>
        <end position="183"/>
    </location>
</feature>
<dbReference type="GO" id="GO:0016740">
    <property type="term" value="F:transferase activity"/>
    <property type="evidence" value="ECO:0007669"/>
    <property type="project" value="UniProtKB-KW"/>
</dbReference>
<dbReference type="RefSeq" id="WP_037602280.1">
    <property type="nucleotide sequence ID" value="NZ_JJMS01000001.1"/>
</dbReference>
<evidence type="ECO:0000256" key="4">
    <source>
        <dbReference type="SAM" id="MobiDB-lite"/>
    </source>
</evidence>
<protein>
    <submittedName>
        <fullName evidence="5">Glucosyl transferase</fullName>
    </submittedName>
</protein>
<dbReference type="EMBL" id="JJMT01000015">
    <property type="protein sequence ID" value="KEO44958.1"/>
    <property type="molecule type" value="Genomic_DNA"/>
</dbReference>
<feature type="repeat" description="Cell wall-binding" evidence="3">
    <location>
        <begin position="578"/>
        <end position="597"/>
    </location>
</feature>
<evidence type="ECO:0000256" key="3">
    <source>
        <dbReference type="PROSITE-ProRule" id="PRU00591"/>
    </source>
</evidence>
<dbReference type="Gene3D" id="2.10.270.10">
    <property type="entry name" value="Cholin Binding"/>
    <property type="match status" value="10"/>
</dbReference>
<dbReference type="SUPFAM" id="SSF69360">
    <property type="entry name" value="Cell wall binding repeat"/>
    <property type="match status" value="6"/>
</dbReference>
<dbReference type="NCBIfam" id="TIGR03715">
    <property type="entry name" value="KxYKxGKxW"/>
    <property type="match status" value="1"/>
</dbReference>
<feature type="compositionally biased region" description="Low complexity" evidence="4">
    <location>
        <begin position="138"/>
        <end position="157"/>
    </location>
</feature>
<organism evidence="5 6">
    <name type="scientific">Streptococcus salivarius</name>
    <dbReference type="NCBI Taxonomy" id="1304"/>
    <lineage>
        <taxon>Bacteria</taxon>
        <taxon>Bacillati</taxon>
        <taxon>Bacillota</taxon>
        <taxon>Bacilli</taxon>
        <taxon>Lactobacillales</taxon>
        <taxon>Streptococcaceae</taxon>
        <taxon>Streptococcus</taxon>
    </lineage>
</organism>
<reference evidence="5 6" key="1">
    <citation type="submission" date="2014-04" db="EMBL/GenBank/DDBJ databases">
        <title>Variable characteristics of bacteriocin-producing Streptococcus salivarius strains isolated from Malaysian subjects.</title>
        <authorList>
            <person name="Philip K."/>
            <person name="Barbour A."/>
        </authorList>
    </citation>
    <scope>NUCLEOTIDE SEQUENCE [LARGE SCALE GENOMIC DNA]</scope>
    <source>
        <strain evidence="5 6">NU10</strain>
    </source>
</reference>
<evidence type="ECO:0000256" key="2">
    <source>
        <dbReference type="ARBA" id="ARBA00022737"/>
    </source>
</evidence>
<feature type="region of interest" description="Disordered" evidence="4">
    <location>
        <begin position="66"/>
        <end position="184"/>
    </location>
</feature>
<sequence length="1215" mass="139284">MEKKVHFKLHKVKKHWVTIAVTGLALGLSFAGLSYASAEEQPTPVNEATVEAIIKEGAVDVEAPATSEATTKLAENTPTTASSEATTVSEAPVASSEVASTETVSEKPSSEVASTETVSEKPSSEVASTETVSEKPSSEVTSAASSEAANSEIIHSEVSATNTPTNNENLIISTSPDKTTLDTSQKDGDFTITVEAEGITKKTDKRESFVSDANGVTYYVDAKGQLVTGPRDINGFHYYFNDDGTMVKGQLRKVDDKLHFYDENDGKLVTDRFITFKDNHYIPEENYSKVVYFNEPAYIEPNYYVMPGLERYYFDKNGNTLEKGRQTILGNDYYIYDNGQVAVHRLMELDHKRYYFDDKGALVKNKQYPIIEKGLWKSMPYVFYSDNDGVAHYLNKQLNIVTYPFPTYYTLPSENNRDYPKNQFMMDYEGRWYYFNKDGFPITGPKTIDGFELYFHESSRPEGHQAKGEFINIDNKIYYFDKDNGRKVKDTSFELNGIHYIADKEGNITIQGDSRFHNQYVSDDKGNWYYYNSDGNKLIGEQNIDNVKVYFKDSGVQVKGHFAPNGHFYDKDSGELVTNAYVEDNGNWYYVDENGQKLIGNQIVDSYHVCFDSDGRQLKGEASYSNSGLPKHYYDLHNGQMVINSLIQIDGKTYKADNEGKLSEVPYALNYRNQIVTDEFENSYYYDYQGMMVKNQYVTIYHLENDYLNPKIRKVTYYAGYDGKFLHGPQTINGVATYFNAYGEQIKDQFADDGYYYDKDTGARVNLGVNRSVMINGKWYYVDQNGKQSKGEFIKQGGNKYYYDKNNGERVIGTLFEVNDKLYISDQEGVITEKKDDIKKNGLFYDDYHNIHYMNDNGHLARNLYVPSNHNGFSDDTKPFYYFGSEGIALKGEHTINGETVFFDENGEQVKGGFAKNGKYYDKHTGNLARNTFRERTVRIAREWRANGISTTFRYYLDNSGYKVSGYQTINGEDYYFYPDGPQLKGDFAPDGRYHDKDTGALVTKRYVQIKPWHFITDLGNEPIDHNYVQVFQFDRYPSLADTSTGAITRYFGKKYSNSWYYVDENSQKVTGHKTIDNVKVYFDKDGKQAKGIVADDGYYYDKNTGELVDLGRDKFVDVDGNRYYVGSDGKCYKGEQKIGDDYYYFHDDGRLGYDELRTIWAGNDYYYHYYYPKTGKRAKNVDITFNHSIRYKVKAELVHFDENGDGRVIKYIYE</sequence>
<dbReference type="NCBIfam" id="TIGR04035">
    <property type="entry name" value="glucan_65_rpt"/>
    <property type="match status" value="8"/>
</dbReference>
<feature type="compositionally biased region" description="Low complexity" evidence="4">
    <location>
        <begin position="74"/>
        <end position="103"/>
    </location>
</feature>
<dbReference type="InterPro" id="IPR027636">
    <property type="entry name" value="Glucan-bd_rpt"/>
</dbReference>